<reference evidence="1" key="1">
    <citation type="journal article" date="2023" name="Mol. Biol. Evol.">
        <title>Third-Generation Sequencing Reveals the Adaptive Role of the Epigenome in Three Deep-Sea Polychaetes.</title>
        <authorList>
            <person name="Perez M."/>
            <person name="Aroh O."/>
            <person name="Sun Y."/>
            <person name="Lan Y."/>
            <person name="Juniper S.K."/>
            <person name="Young C.R."/>
            <person name="Angers B."/>
            <person name="Qian P.Y."/>
        </authorList>
    </citation>
    <scope>NUCLEOTIDE SEQUENCE</scope>
    <source>
        <strain evidence="1">R07B-5</strain>
    </source>
</reference>
<gene>
    <name evidence="1" type="ORF">NP493_5149g00002</name>
</gene>
<protein>
    <submittedName>
        <fullName evidence="1">Uncharacterized protein</fullName>
    </submittedName>
</protein>
<evidence type="ECO:0000313" key="1">
    <source>
        <dbReference type="EMBL" id="KAK2141728.1"/>
    </source>
</evidence>
<dbReference type="EMBL" id="JAODUO010005132">
    <property type="protein sequence ID" value="KAK2141728.1"/>
    <property type="molecule type" value="Genomic_DNA"/>
</dbReference>
<dbReference type="AlphaFoldDB" id="A0AAD9MRR5"/>
<organism evidence="1 2">
    <name type="scientific">Ridgeia piscesae</name>
    <name type="common">Tubeworm</name>
    <dbReference type="NCBI Taxonomy" id="27915"/>
    <lineage>
        <taxon>Eukaryota</taxon>
        <taxon>Metazoa</taxon>
        <taxon>Spiralia</taxon>
        <taxon>Lophotrochozoa</taxon>
        <taxon>Annelida</taxon>
        <taxon>Polychaeta</taxon>
        <taxon>Sedentaria</taxon>
        <taxon>Canalipalpata</taxon>
        <taxon>Sabellida</taxon>
        <taxon>Siboglinidae</taxon>
        <taxon>Ridgeia</taxon>
    </lineage>
</organism>
<accession>A0AAD9MRR5</accession>
<dbReference type="Proteomes" id="UP001209878">
    <property type="component" value="Unassembled WGS sequence"/>
</dbReference>
<evidence type="ECO:0000313" key="2">
    <source>
        <dbReference type="Proteomes" id="UP001209878"/>
    </source>
</evidence>
<comment type="caution">
    <text evidence="1">The sequence shown here is derived from an EMBL/GenBank/DDBJ whole genome shotgun (WGS) entry which is preliminary data.</text>
</comment>
<name>A0AAD9MRR5_RIDPI</name>
<keyword evidence="2" id="KW-1185">Reference proteome</keyword>
<proteinExistence type="predicted"/>
<sequence length="63" mass="7153">MEQTVLPNVTGWTTVTYIYQQRCVQVGHIQKGLLGGSMASLVDRYRVIPVYTSHNIELLCSQR</sequence>